<keyword evidence="3" id="KW-1185">Reference proteome</keyword>
<dbReference type="GeneID" id="35427449"/>
<sequence>MLPNSTAPSAPEARRAPELALPSAYFVAGLDFDDEWSVYHDAAPMADMEELDHYHDAQSPPLGTWNGQQEATDALAPLSEVPLAASHPPPDLSPQTSPSPFPIDPVLLEEDASPFTFPLSASPMPANSAIASPARPKKRNVEPLDEEEEQNETSPATFGPSPKRPCLQAAVGQQHGEPEYAGGHNGPIEVTQPLHPVDADTQHDEPLSNAEMRVHSANEAPVDQHHDEQVQPTLQSCSPQAAAESSSRDVAEPDTSEQQEESQAPHLSTSNESQQSDAQIDPGNAGPPLSASAVITTQQALLPTPVGVQSGVSTLQDLDPRLIPTNDSQQASVITQQATGNSSKPKGKSKQPSVGSSTKPALKSKRRIKTSEVPPNARPPMGVDITLKEICVFAPTWIIHPAVATRLQRNGVKIAEVAAAQVEAIGRAGEPALLKTVKNRLKKEYNQGGKLYTGSTHWSIDQAVALGADNDLTADQWKFRDFYKHRNKETTKAPTEEWEDIPLTTFYENIPEGKWPTGQDRGILTRMLEQVKEDGLTDLTTAHWNLVAAMLENEPLLQSKIAGKNLDEEAVQAFRTKK</sequence>
<dbReference type="Proteomes" id="UP001302367">
    <property type="component" value="Chromosome 3"/>
</dbReference>
<accession>A0ABZ0NMP1</accession>
<evidence type="ECO:0000313" key="3">
    <source>
        <dbReference type="Proteomes" id="UP001302367"/>
    </source>
</evidence>
<feature type="compositionally biased region" description="Polar residues" evidence="1">
    <location>
        <begin position="325"/>
        <end position="341"/>
    </location>
</feature>
<feature type="compositionally biased region" description="Polar residues" evidence="1">
    <location>
        <begin position="230"/>
        <end position="245"/>
    </location>
</feature>
<evidence type="ECO:0000313" key="2">
    <source>
        <dbReference type="EMBL" id="WPB00818.1"/>
    </source>
</evidence>
<evidence type="ECO:0000256" key="1">
    <source>
        <dbReference type="SAM" id="MobiDB-lite"/>
    </source>
</evidence>
<reference evidence="2 3" key="1">
    <citation type="submission" date="2023-09" db="EMBL/GenBank/DDBJ databases">
        <title>Complete-Gapless Cercospora beticola genome.</title>
        <authorList>
            <person name="Wyatt N.A."/>
            <person name="Spanner R.E."/>
            <person name="Bolton M.D."/>
        </authorList>
    </citation>
    <scope>NUCLEOTIDE SEQUENCE [LARGE SCALE GENOMIC DNA]</scope>
    <source>
        <strain evidence="2">Cb09-40</strain>
    </source>
</reference>
<proteinExistence type="predicted"/>
<dbReference type="EMBL" id="CP134186">
    <property type="protein sequence ID" value="WPB00818.1"/>
    <property type="molecule type" value="Genomic_DNA"/>
</dbReference>
<name>A0ABZ0NMP1_CERBT</name>
<dbReference type="RefSeq" id="XP_023456757.2">
    <property type="nucleotide sequence ID" value="XM_023596342.2"/>
</dbReference>
<feature type="compositionally biased region" description="Polar residues" evidence="1">
    <location>
        <begin position="261"/>
        <end position="278"/>
    </location>
</feature>
<feature type="compositionally biased region" description="Basic and acidic residues" evidence="1">
    <location>
        <begin position="197"/>
        <end position="229"/>
    </location>
</feature>
<organism evidence="2 3">
    <name type="scientific">Cercospora beticola</name>
    <name type="common">Sugarbeet leaf spot fungus</name>
    <dbReference type="NCBI Taxonomy" id="122368"/>
    <lineage>
        <taxon>Eukaryota</taxon>
        <taxon>Fungi</taxon>
        <taxon>Dikarya</taxon>
        <taxon>Ascomycota</taxon>
        <taxon>Pezizomycotina</taxon>
        <taxon>Dothideomycetes</taxon>
        <taxon>Dothideomycetidae</taxon>
        <taxon>Mycosphaerellales</taxon>
        <taxon>Mycosphaerellaceae</taxon>
        <taxon>Cercospora</taxon>
    </lineage>
</organism>
<protein>
    <submittedName>
        <fullName evidence="2">Uncharacterized protein</fullName>
    </submittedName>
</protein>
<feature type="region of interest" description="Disordered" evidence="1">
    <location>
        <begin position="50"/>
        <end position="292"/>
    </location>
</feature>
<feature type="compositionally biased region" description="Pro residues" evidence="1">
    <location>
        <begin position="87"/>
        <end position="103"/>
    </location>
</feature>
<feature type="region of interest" description="Disordered" evidence="1">
    <location>
        <begin position="318"/>
        <end position="378"/>
    </location>
</feature>
<gene>
    <name evidence="2" type="ORF">RHO25_005438</name>
</gene>